<evidence type="ECO:0000313" key="4">
    <source>
        <dbReference type="Proteomes" id="UP000536534"/>
    </source>
</evidence>
<accession>A0A7X7R8U1</accession>
<sequence>MTSRQTIAAILTTTAVAFSIASPARAADLARQVTERASAEKRDHGGRSREAQPVPPTVRPSMRRVG</sequence>
<evidence type="ECO:0000256" key="1">
    <source>
        <dbReference type="SAM" id="MobiDB-lite"/>
    </source>
</evidence>
<dbReference type="AlphaFoldDB" id="A0A7X7R8U1"/>
<feature type="signal peptide" evidence="2">
    <location>
        <begin position="1"/>
        <end position="26"/>
    </location>
</feature>
<dbReference type="RefSeq" id="WP_068803571.1">
    <property type="nucleotide sequence ID" value="NZ_MBFM01000001.1"/>
</dbReference>
<proteinExistence type="predicted"/>
<feature type="region of interest" description="Disordered" evidence="1">
    <location>
        <begin position="31"/>
        <end position="66"/>
    </location>
</feature>
<evidence type="ECO:0000256" key="2">
    <source>
        <dbReference type="SAM" id="SignalP"/>
    </source>
</evidence>
<protein>
    <submittedName>
        <fullName evidence="3">Uncharacterized protein</fullName>
    </submittedName>
</protein>
<dbReference type="EMBL" id="JAAYYV010000307">
    <property type="protein sequence ID" value="NLF54974.1"/>
    <property type="molecule type" value="Genomic_DNA"/>
</dbReference>
<organism evidence="3 4">
    <name type="scientific">Thauera phenolivorans</name>
    <dbReference type="NCBI Taxonomy" id="1792543"/>
    <lineage>
        <taxon>Bacteria</taxon>
        <taxon>Pseudomonadati</taxon>
        <taxon>Pseudomonadota</taxon>
        <taxon>Betaproteobacteria</taxon>
        <taxon>Rhodocyclales</taxon>
        <taxon>Zoogloeaceae</taxon>
        <taxon>Thauera</taxon>
    </lineage>
</organism>
<feature type="chain" id="PRO_5030813734" evidence="2">
    <location>
        <begin position="27"/>
        <end position="66"/>
    </location>
</feature>
<comment type="caution">
    <text evidence="3">The sequence shown here is derived from an EMBL/GenBank/DDBJ whole genome shotgun (WGS) entry which is preliminary data.</text>
</comment>
<reference evidence="3 4" key="1">
    <citation type="journal article" date="2020" name="Biotechnol. Biofuels">
        <title>New insights from the biogas microbiome by comprehensive genome-resolved metagenomics of nearly 1600 species originating from multiple anaerobic digesters.</title>
        <authorList>
            <person name="Campanaro S."/>
            <person name="Treu L."/>
            <person name="Rodriguez-R L.M."/>
            <person name="Kovalovszki A."/>
            <person name="Ziels R.M."/>
            <person name="Maus I."/>
            <person name="Zhu X."/>
            <person name="Kougias P.G."/>
            <person name="Basile A."/>
            <person name="Luo G."/>
            <person name="Schluter A."/>
            <person name="Konstantinidis K.T."/>
            <person name="Angelidaki I."/>
        </authorList>
    </citation>
    <scope>NUCLEOTIDE SEQUENCE [LARGE SCALE GENOMIC DNA]</scope>
    <source>
        <strain evidence="3">AS06rmzACSIP_256</strain>
    </source>
</reference>
<gene>
    <name evidence="3" type="ORF">GX576_11380</name>
</gene>
<dbReference type="Proteomes" id="UP000536534">
    <property type="component" value="Unassembled WGS sequence"/>
</dbReference>
<keyword evidence="2" id="KW-0732">Signal</keyword>
<name>A0A7X7R8U1_9RHOO</name>
<evidence type="ECO:0000313" key="3">
    <source>
        <dbReference type="EMBL" id="NLF54974.1"/>
    </source>
</evidence>
<feature type="compositionally biased region" description="Basic and acidic residues" evidence="1">
    <location>
        <begin position="33"/>
        <end position="50"/>
    </location>
</feature>